<name>A0ABR2J0J5_9EUKA</name>
<proteinExistence type="inferred from homology"/>
<organism evidence="3 4">
    <name type="scientific">Tritrichomonas musculus</name>
    <dbReference type="NCBI Taxonomy" id="1915356"/>
    <lineage>
        <taxon>Eukaryota</taxon>
        <taxon>Metamonada</taxon>
        <taxon>Parabasalia</taxon>
        <taxon>Tritrichomonadida</taxon>
        <taxon>Tritrichomonadidae</taxon>
        <taxon>Tritrichomonas</taxon>
    </lineage>
</organism>
<evidence type="ECO:0000256" key="1">
    <source>
        <dbReference type="ARBA" id="ARBA00038101"/>
    </source>
</evidence>
<keyword evidence="4" id="KW-1185">Reference proteome</keyword>
<comment type="similarity">
    <text evidence="1">Belongs to the sel-1 family.</text>
</comment>
<dbReference type="PANTHER" id="PTHR11102">
    <property type="entry name" value="SEL-1-LIKE PROTEIN"/>
    <property type="match status" value="1"/>
</dbReference>
<dbReference type="Gene3D" id="1.25.40.10">
    <property type="entry name" value="Tetratricopeptide repeat domain"/>
    <property type="match status" value="2"/>
</dbReference>
<dbReference type="SUPFAM" id="SSF56112">
    <property type="entry name" value="Protein kinase-like (PK-like)"/>
    <property type="match status" value="1"/>
</dbReference>
<comment type="caution">
    <text evidence="3">The sequence shown here is derived from an EMBL/GenBank/DDBJ whole genome shotgun (WGS) entry which is preliminary data.</text>
</comment>
<dbReference type="InterPro" id="IPR000719">
    <property type="entry name" value="Prot_kinase_dom"/>
</dbReference>
<sequence>MQSLCLKDLPKAFKEMLNLIKDETIQKLYSKFKFIYLESKLNNKENVSTDKNVEFETISEKQILCYLSLHKFITYFISFANETKNVNKKTNEIDGNIILSNIKSNNFLIFCVESECLIINQIDTSKINAFIQKLKKNSISIINLNEDCQIKKDDEEADEITEVNSFCSFPRISKEINKNPFVQITIRPIAGFMIRRYFYPTKYFNDPTFFFFDKADISRKEIFLKNEIAKSLLCKKLDDLVNKINSSKINQVKHAVFNEDDFIILRTIYVSYQAIYYFVIHLKTLFVFMMKKLNNPNDSIKDNSNEISFCENYSHRCLVPFYGFIKKKEKTIGMIYEYMCNGSLKSYVKSQENQMSDLFILTSIIRIFEGVDYLHSNSLIHRDIKPSNILLDHDNIPYISDFPTIRPIIKEEKKTSEYTLDLGSLPYMSPEQYQGNSELISYPTDIYSFGVMIYFICERKEINSDFNYIIKENIIPSLNKTTINLQDIFEMCVKYDPSERITDKNLLRMIINKANSFFLETNSNVFNHLDEILQFILEIFIIKRNYSKETNIITQNIINSQSIISNKFKNDLEKKIYNTNWSFWFCIGMYHYKNKNSSYNIKKAIHYLTLSANQNNSIAQFILGNLYYFNEGLPHDINKSIYFLTLLANQNNSYAQFMLGTIYYNERYESHNINKSIYYLTLSANQNDPNAQCMLGKIYFKSKYVSSDIKKSIHYLTLSANQNNPEAIFLLGYIYYTDEYVPHDINKSIYYLTLSANHNNSNAQFILGNLYYLGIFETRDIIRSIHYLSISANLNNQYAQFMLGKIYYEGNYVSRDIKKSINYLSLSAFQNNSSAQLMLSEIYYEGKYVLRDINKSIHYLTLSANSNDPIAQLMLGVIFYEDKYVSRDIKKSIHYLTQSASQNQSFAQFLLSNIYMEDKSVQNITKSIKYLQNSAYNKCREAQLILADLLFEGIHLKHEIEKIIHLYKEASCFNNQYAKNNLGVIYKNGISGINKNLSLAKEYFKEAVAQKNDAVSMFNLSNLLLNEEQETKDYKKVIELLIGSSRQGLMISLQLLAFILIEKHKSIYYNTIINELNAYGQQSDDLVINLFQMCKIFLHENKESFQKMFQNIRKTDLIYIKHKIYTLNEVEKARYSHVQSQKSNLKDIDEYFYEGFEFPI</sequence>
<dbReference type="InterPro" id="IPR011990">
    <property type="entry name" value="TPR-like_helical_dom_sf"/>
</dbReference>
<dbReference type="Proteomes" id="UP001470230">
    <property type="component" value="Unassembled WGS sequence"/>
</dbReference>
<gene>
    <name evidence="3" type="ORF">M9Y10_007141</name>
</gene>
<dbReference type="PROSITE" id="PS00108">
    <property type="entry name" value="PROTEIN_KINASE_ST"/>
    <property type="match status" value="1"/>
</dbReference>
<dbReference type="Pfam" id="PF08238">
    <property type="entry name" value="Sel1"/>
    <property type="match status" value="11"/>
</dbReference>
<evidence type="ECO:0000259" key="2">
    <source>
        <dbReference type="PROSITE" id="PS50011"/>
    </source>
</evidence>
<dbReference type="Gene3D" id="1.10.510.10">
    <property type="entry name" value="Transferase(Phosphotransferase) domain 1"/>
    <property type="match status" value="1"/>
</dbReference>
<dbReference type="Pfam" id="PF00069">
    <property type="entry name" value="Pkinase"/>
    <property type="match status" value="1"/>
</dbReference>
<protein>
    <recommendedName>
        <fullName evidence="2">Protein kinase domain-containing protein</fullName>
    </recommendedName>
</protein>
<feature type="domain" description="Protein kinase" evidence="2">
    <location>
        <begin position="238"/>
        <end position="518"/>
    </location>
</feature>
<dbReference type="InterPro" id="IPR011009">
    <property type="entry name" value="Kinase-like_dom_sf"/>
</dbReference>
<dbReference type="CDD" id="cd00180">
    <property type="entry name" value="PKc"/>
    <property type="match status" value="1"/>
</dbReference>
<dbReference type="InterPro" id="IPR050767">
    <property type="entry name" value="Sel1_AlgK"/>
</dbReference>
<dbReference type="InterPro" id="IPR008271">
    <property type="entry name" value="Ser/Thr_kinase_AS"/>
</dbReference>
<evidence type="ECO:0000313" key="4">
    <source>
        <dbReference type="Proteomes" id="UP001470230"/>
    </source>
</evidence>
<dbReference type="SMART" id="SM00671">
    <property type="entry name" value="SEL1"/>
    <property type="match status" value="13"/>
</dbReference>
<dbReference type="PANTHER" id="PTHR11102:SF147">
    <property type="entry name" value="SEL1L ADAPTOR SUBUNIT OF ERAD E3 UBIQUITIN LIGASE"/>
    <property type="match status" value="1"/>
</dbReference>
<dbReference type="InterPro" id="IPR006597">
    <property type="entry name" value="Sel1-like"/>
</dbReference>
<dbReference type="PROSITE" id="PS50011">
    <property type="entry name" value="PROTEIN_KINASE_DOM"/>
    <property type="match status" value="1"/>
</dbReference>
<accession>A0ABR2J0J5</accession>
<dbReference type="SMART" id="SM00220">
    <property type="entry name" value="S_TKc"/>
    <property type="match status" value="1"/>
</dbReference>
<dbReference type="SUPFAM" id="SSF81901">
    <property type="entry name" value="HCP-like"/>
    <property type="match status" value="3"/>
</dbReference>
<evidence type="ECO:0000313" key="3">
    <source>
        <dbReference type="EMBL" id="KAK8871415.1"/>
    </source>
</evidence>
<dbReference type="EMBL" id="JAPFFF010000013">
    <property type="protein sequence ID" value="KAK8871415.1"/>
    <property type="molecule type" value="Genomic_DNA"/>
</dbReference>
<reference evidence="3 4" key="1">
    <citation type="submission" date="2024-04" db="EMBL/GenBank/DDBJ databases">
        <title>Tritrichomonas musculus Genome.</title>
        <authorList>
            <person name="Alves-Ferreira E."/>
            <person name="Grigg M."/>
            <person name="Lorenzi H."/>
            <person name="Galac M."/>
        </authorList>
    </citation>
    <scope>NUCLEOTIDE SEQUENCE [LARGE SCALE GENOMIC DNA]</scope>
    <source>
        <strain evidence="3 4">EAF2021</strain>
    </source>
</reference>